<dbReference type="NCBIfam" id="TIGR01200">
    <property type="entry name" value="GLPGLI"/>
    <property type="match status" value="1"/>
</dbReference>
<proteinExistence type="predicted"/>
<dbReference type="Proteomes" id="UP000261284">
    <property type="component" value="Unassembled WGS sequence"/>
</dbReference>
<dbReference type="AlphaFoldDB" id="A0A3E1NK63"/>
<evidence type="ECO:0000313" key="3">
    <source>
        <dbReference type="Proteomes" id="UP000261284"/>
    </source>
</evidence>
<dbReference type="Pfam" id="PF09697">
    <property type="entry name" value="Porph_ging"/>
    <property type="match status" value="1"/>
</dbReference>
<sequence>MKLACFLITLVLLFINIISHAQNAAFITEGRIEFEKKFNLHSLYTGNDSWMEEIKKTIPQFKTTYFDLTFSGNKTLYQPGRDVPENARLWSLPAEENIHFCDFDSSMDIARKVVYEQTFLIKDSTRAIKWKITDETRNIAGFECRRANAVIMDSIYVVAFYTDAIITPGGPESFNGLPGMILGLALPHNHVTWFATKVYAEKINAATIKPPVKGKKTATAAYQSAIMEAMKNWGDYGKKSVFAAML</sequence>
<comment type="caution">
    <text evidence="2">The sequence shown here is derived from an EMBL/GenBank/DDBJ whole genome shotgun (WGS) entry which is preliminary data.</text>
</comment>
<gene>
    <name evidence="2" type="ORF">DXN05_10825</name>
</gene>
<feature type="signal peptide" evidence="1">
    <location>
        <begin position="1"/>
        <end position="21"/>
    </location>
</feature>
<name>A0A3E1NK63_9BACT</name>
<dbReference type="EMBL" id="QTJU01000003">
    <property type="protein sequence ID" value="RFM28322.1"/>
    <property type="molecule type" value="Genomic_DNA"/>
</dbReference>
<feature type="chain" id="PRO_5017781598" evidence="1">
    <location>
        <begin position="22"/>
        <end position="246"/>
    </location>
</feature>
<dbReference type="OrthoDB" id="1440774at2"/>
<keyword evidence="1" id="KW-0732">Signal</keyword>
<dbReference type="InterPro" id="IPR005901">
    <property type="entry name" value="GLPGLI"/>
</dbReference>
<protein>
    <submittedName>
        <fullName evidence="2">GLPGLI family protein</fullName>
    </submittedName>
</protein>
<organism evidence="2 3">
    <name type="scientific">Deminuibacter soli</name>
    <dbReference type="NCBI Taxonomy" id="2291815"/>
    <lineage>
        <taxon>Bacteria</taxon>
        <taxon>Pseudomonadati</taxon>
        <taxon>Bacteroidota</taxon>
        <taxon>Chitinophagia</taxon>
        <taxon>Chitinophagales</taxon>
        <taxon>Chitinophagaceae</taxon>
        <taxon>Deminuibacter</taxon>
    </lineage>
</organism>
<evidence type="ECO:0000256" key="1">
    <source>
        <dbReference type="SAM" id="SignalP"/>
    </source>
</evidence>
<reference evidence="2 3" key="1">
    <citation type="submission" date="2018-08" db="EMBL/GenBank/DDBJ databases">
        <title>Chitinophagaceae sp. K23C18032701, a novel bacterium isolated from forest soil.</title>
        <authorList>
            <person name="Wang C."/>
        </authorList>
    </citation>
    <scope>NUCLEOTIDE SEQUENCE [LARGE SCALE GENOMIC DNA]</scope>
    <source>
        <strain evidence="2 3">K23C18032701</strain>
    </source>
</reference>
<keyword evidence="3" id="KW-1185">Reference proteome</keyword>
<evidence type="ECO:0000313" key="2">
    <source>
        <dbReference type="EMBL" id="RFM28322.1"/>
    </source>
</evidence>
<accession>A0A3E1NK63</accession>